<protein>
    <submittedName>
        <fullName evidence="3">Uncharacterized protein</fullName>
    </submittedName>
</protein>
<gene>
    <name evidence="3" type="ORF">HO133_009574</name>
</gene>
<accession>A0A8H6FF53</accession>
<reference evidence="3 4" key="1">
    <citation type="journal article" date="2020" name="Genomics">
        <title>Complete, high-quality genomes from long-read metagenomic sequencing of two wolf lichen thalli reveals enigmatic genome architecture.</title>
        <authorList>
            <person name="McKenzie S.K."/>
            <person name="Walston R.F."/>
            <person name="Allen J.L."/>
        </authorList>
    </citation>
    <scope>NUCLEOTIDE SEQUENCE [LARGE SCALE GENOMIC DNA]</scope>
    <source>
        <strain evidence="3">WasteWater1</strain>
    </source>
</reference>
<feature type="compositionally biased region" description="Low complexity" evidence="1">
    <location>
        <begin position="487"/>
        <end position="499"/>
    </location>
</feature>
<evidence type="ECO:0000313" key="3">
    <source>
        <dbReference type="EMBL" id="KAF6225574.1"/>
    </source>
</evidence>
<dbReference type="GeneID" id="59337969"/>
<feature type="compositionally biased region" description="Pro residues" evidence="1">
    <location>
        <begin position="432"/>
        <end position="444"/>
    </location>
</feature>
<feature type="compositionally biased region" description="Pro residues" evidence="1">
    <location>
        <begin position="521"/>
        <end position="531"/>
    </location>
</feature>
<keyword evidence="2" id="KW-0732">Signal</keyword>
<evidence type="ECO:0000313" key="4">
    <source>
        <dbReference type="Proteomes" id="UP000593566"/>
    </source>
</evidence>
<feature type="compositionally biased region" description="Low complexity" evidence="1">
    <location>
        <begin position="445"/>
        <end position="463"/>
    </location>
</feature>
<keyword evidence="4" id="KW-1185">Reference proteome</keyword>
<evidence type="ECO:0000256" key="2">
    <source>
        <dbReference type="SAM" id="SignalP"/>
    </source>
</evidence>
<name>A0A8H6FF53_9LECA</name>
<organism evidence="3 4">
    <name type="scientific">Letharia lupina</name>
    <dbReference type="NCBI Taxonomy" id="560253"/>
    <lineage>
        <taxon>Eukaryota</taxon>
        <taxon>Fungi</taxon>
        <taxon>Dikarya</taxon>
        <taxon>Ascomycota</taxon>
        <taxon>Pezizomycotina</taxon>
        <taxon>Lecanoromycetes</taxon>
        <taxon>OSLEUM clade</taxon>
        <taxon>Lecanoromycetidae</taxon>
        <taxon>Lecanorales</taxon>
        <taxon>Lecanorineae</taxon>
        <taxon>Parmeliaceae</taxon>
        <taxon>Letharia</taxon>
    </lineage>
</organism>
<dbReference type="Proteomes" id="UP000593566">
    <property type="component" value="Unassembled WGS sequence"/>
</dbReference>
<sequence>MPPLSLFLFQTLFLSVRAEMVSSPSTVNVSSQLFPNSSSFNVSDFSYIIPYGQTQDCNIYGPICQTGSITVGVDLTTATTNTVLPCSSYLTAQFAYLEYEEYKFEPGIKNVSGLVKEANDDWAGDISVIPGLRDWNINFGHSPECRSYAEAMRSGEYSFSECGSSNTVVSAGSGVSSAYPLEIPPGVVRMFDAEYTGTCCGNCSLDIPEVRLYYFPDKSTIDCHNNQTSEYQRSNLTSVVSARHLEKRVHSLIANGSTAVISGHTFTSPSIYLQLMGTAAVNDQCTTVGPKLTNPILTLPPGALTTWRPPPFGIEDDDTLNFFIGDVWSPKEAWFELVPDDVQYTAPLDVKDLACPTWGLGTSTAANGTIFTTVGPPWLPLIQPPMNIFSLNPTWAAICTGIYSDLFVLSALDLFDPPVALTPAPLLLPTPLPRPAPKPAPAPADPTTISEQASPSAKAAKPATMPNDPSAPPAETGDPGKGSPTHSAAVASADPAGSAFLPHGPADSPNNKGDPASDSPSAPPSDPPSDPKVPSVAGDPPADSMAPPSGASDSPPNDSQNSPTDPKKHVAPLPQGEDPPTQTQGLGAIIYNAFGRSGPEVDGSSTMSLPPQLIFTVGAQTFTANPTGFKVNNAAISPGGAARTVDGTIISLGQSGGLVIGSSTVTLTIPSATPVLAVAGHTFTPNPSAFSIAGTTISAGGPAVTVDGTTISLDQSGALAIGSTTIALKTPPSSPSAKEAFTVAGQTFTPDPSAFSIAGTVISADGPAVTISGTIISLGQNGALEIGSSTISLPTPPDAFPSKVYTVAGETFTPDPSAFSIDGTTISAGGPAVTVGGTIISLGQSGVLAIGSSTVDLLPSSSAYTVAGHTFTPNPSAFPIDGTIISAGGPAATVNGTIISLQPSGTLLLGSSTIPLTPQKTFSSDPDVDIDGFDVKVQPSSAVVDGATLSAGAAGVTVSGNVVSLEAGGGTLDIGTGHFALPTWTGAANGSVGAQPFTGGQNKGLEVSLLLVCGVCGTFMLLM</sequence>
<dbReference type="EMBL" id="JACCJB010000007">
    <property type="protein sequence ID" value="KAF6225574.1"/>
    <property type="molecule type" value="Genomic_DNA"/>
</dbReference>
<comment type="caution">
    <text evidence="3">The sequence shown here is derived from an EMBL/GenBank/DDBJ whole genome shotgun (WGS) entry which is preliminary data.</text>
</comment>
<feature type="region of interest" description="Disordered" evidence="1">
    <location>
        <begin position="432"/>
        <end position="584"/>
    </location>
</feature>
<dbReference type="AlphaFoldDB" id="A0A8H6FF53"/>
<proteinExistence type="predicted"/>
<feature type="compositionally biased region" description="Low complexity" evidence="1">
    <location>
        <begin position="552"/>
        <end position="564"/>
    </location>
</feature>
<feature type="signal peptide" evidence="2">
    <location>
        <begin position="1"/>
        <end position="18"/>
    </location>
</feature>
<feature type="chain" id="PRO_5033990265" evidence="2">
    <location>
        <begin position="19"/>
        <end position="1023"/>
    </location>
</feature>
<dbReference type="RefSeq" id="XP_037154283.1">
    <property type="nucleotide sequence ID" value="XM_037300435.1"/>
</dbReference>
<evidence type="ECO:0000256" key="1">
    <source>
        <dbReference type="SAM" id="MobiDB-lite"/>
    </source>
</evidence>